<protein>
    <submittedName>
        <fullName evidence="3">Uncharacterized protein</fullName>
    </submittedName>
</protein>
<evidence type="ECO:0000313" key="3">
    <source>
        <dbReference type="EMBL" id="HHI89270.1"/>
    </source>
</evidence>
<gene>
    <name evidence="3" type="ORF">ENK01_04875</name>
</gene>
<dbReference type="AlphaFoldDB" id="A0A7V5NY33"/>
<sequence>MSMNSIFKSTLISGACVAGLTLSACASGGAGGSSRYGSVYDYESGGSCGGTPACGAVIAQPAPVPAPVYQAPAPAPAPVYQAPSQSYSGPVSCPAGTTPAGDGTCLQSGSVSSGSYTDYGTTTTTTTSGAPAACPAGTTPNGDGSCMMTSDTGLYSGSSSTTSSSGTVYSGTSSSQMADCPAGTTPNGDGSCMMTSGTQPTVTIYDQHTTGYEAPPVDYVPPTYQPIRK</sequence>
<accession>A0A7V5NY33</accession>
<name>A0A7V5NY33_9PROT</name>
<keyword evidence="2" id="KW-0732">Signal</keyword>
<proteinExistence type="predicted"/>
<feature type="compositionally biased region" description="Low complexity" evidence="1">
    <location>
        <begin position="157"/>
        <end position="175"/>
    </location>
</feature>
<feature type="signal peptide" evidence="2">
    <location>
        <begin position="1"/>
        <end position="26"/>
    </location>
</feature>
<dbReference type="Proteomes" id="UP000885806">
    <property type="component" value="Unassembled WGS sequence"/>
</dbReference>
<feature type="region of interest" description="Disordered" evidence="1">
    <location>
        <begin position="157"/>
        <end position="179"/>
    </location>
</feature>
<evidence type="ECO:0000256" key="2">
    <source>
        <dbReference type="SAM" id="SignalP"/>
    </source>
</evidence>
<dbReference type="EMBL" id="DROP01000327">
    <property type="protein sequence ID" value="HHI89270.1"/>
    <property type="molecule type" value="Genomic_DNA"/>
</dbReference>
<evidence type="ECO:0000256" key="1">
    <source>
        <dbReference type="SAM" id="MobiDB-lite"/>
    </source>
</evidence>
<comment type="caution">
    <text evidence="3">The sequence shown here is derived from an EMBL/GenBank/DDBJ whole genome shotgun (WGS) entry which is preliminary data.</text>
</comment>
<dbReference type="InterPro" id="IPR009030">
    <property type="entry name" value="Growth_fac_rcpt_cys_sf"/>
</dbReference>
<dbReference type="SUPFAM" id="SSF57184">
    <property type="entry name" value="Growth factor receptor domain"/>
    <property type="match status" value="1"/>
</dbReference>
<reference evidence="3" key="1">
    <citation type="journal article" date="2020" name="mSystems">
        <title>Genome- and Community-Level Interaction Insights into Carbon Utilization and Element Cycling Functions of Hydrothermarchaeota in Hydrothermal Sediment.</title>
        <authorList>
            <person name="Zhou Z."/>
            <person name="Liu Y."/>
            <person name="Xu W."/>
            <person name="Pan J."/>
            <person name="Luo Z.H."/>
            <person name="Li M."/>
        </authorList>
    </citation>
    <scope>NUCLEOTIDE SEQUENCE [LARGE SCALE GENOMIC DNA]</scope>
    <source>
        <strain evidence="3">HyVt-538</strain>
    </source>
</reference>
<feature type="chain" id="PRO_5031560996" evidence="2">
    <location>
        <begin position="27"/>
        <end position="229"/>
    </location>
</feature>
<organism evidence="3">
    <name type="scientific">Hellea balneolensis</name>
    <dbReference type="NCBI Taxonomy" id="287478"/>
    <lineage>
        <taxon>Bacteria</taxon>
        <taxon>Pseudomonadati</taxon>
        <taxon>Pseudomonadota</taxon>
        <taxon>Alphaproteobacteria</taxon>
        <taxon>Maricaulales</taxon>
        <taxon>Robiginitomaculaceae</taxon>
        <taxon>Hellea</taxon>
    </lineage>
</organism>